<dbReference type="AlphaFoldDB" id="A0A2P8HIR2"/>
<gene>
    <name evidence="2" type="ORF">CLV51_10389</name>
</gene>
<dbReference type="Proteomes" id="UP000240971">
    <property type="component" value="Unassembled WGS sequence"/>
</dbReference>
<reference evidence="2 3" key="1">
    <citation type="submission" date="2018-03" db="EMBL/GenBank/DDBJ databases">
        <title>Genomic Encyclopedia of Archaeal and Bacterial Type Strains, Phase II (KMG-II): from individual species to whole genera.</title>
        <authorList>
            <person name="Goeker M."/>
        </authorList>
    </citation>
    <scope>NUCLEOTIDE SEQUENCE [LARGE SCALE GENOMIC DNA]</scope>
    <source>
        <strain evidence="2 3">DSM 24859</strain>
    </source>
</reference>
<dbReference type="Pfam" id="PF18990">
    <property type="entry name" value="DUF5723"/>
    <property type="match status" value="1"/>
</dbReference>
<sequence>MPLKQKLYLKTFKVPTSSLPMNRGANKRGISALLRETYFSLPTMMVNINRILFSTAVLLLLANIAMAQTFAGYHTSTYAGIYGVFSNPASAAGYRYKWDVNIIGVNINAGNTYVSAPKSTLFHPSDTMKLNRDYFLDEGANRKQNGWEMAEIVLPSVLYAIDDKQSLSFVWRMRTSSNAGNITTPIANFFGVNFPNNSYVGKDLNIPNIRVASHMWHELGLSYARVIKESYSSRWKAGITVKLLSGVAAGYAAVKDVNFHLSTRRDATISSGEMYYAYSKELDNWQTSPTSNLKILNNNGVGADIGVIYEYRPDNGGFGKYDHSDADDYKLRIGVSITDIGKIKYAKGANNTDLSLVKDNINPNDLTYKKKESLKQYAARLNKYFTPLASGPDFSMELPTALNLMGDYNIDSRFFVSANAVIALNAGKRNITKTSAMTQVMVTPRYETTMFGAYLPLVINHNGQADAGVGIRVGPLVLGSYTIFTNLFERRIDHADAFVALRLNSSMFDRTHKQKKLGCPVNNY</sequence>
<proteinExistence type="predicted"/>
<evidence type="ECO:0000313" key="3">
    <source>
        <dbReference type="Proteomes" id="UP000240971"/>
    </source>
</evidence>
<evidence type="ECO:0000313" key="2">
    <source>
        <dbReference type="EMBL" id="PSL46113.1"/>
    </source>
</evidence>
<evidence type="ECO:0000259" key="1">
    <source>
        <dbReference type="Pfam" id="PF18990"/>
    </source>
</evidence>
<organism evidence="2 3">
    <name type="scientific">Chitinophaga niastensis</name>
    <dbReference type="NCBI Taxonomy" id="536980"/>
    <lineage>
        <taxon>Bacteria</taxon>
        <taxon>Pseudomonadati</taxon>
        <taxon>Bacteroidota</taxon>
        <taxon>Chitinophagia</taxon>
        <taxon>Chitinophagales</taxon>
        <taxon>Chitinophagaceae</taxon>
        <taxon>Chitinophaga</taxon>
    </lineage>
</organism>
<feature type="domain" description="DUF5723" evidence="1">
    <location>
        <begin position="88"/>
        <end position="479"/>
    </location>
</feature>
<keyword evidence="3" id="KW-1185">Reference proteome</keyword>
<dbReference type="InterPro" id="IPR043781">
    <property type="entry name" value="DUF5723"/>
</dbReference>
<protein>
    <recommendedName>
        <fullName evidence="1">DUF5723 domain-containing protein</fullName>
    </recommendedName>
</protein>
<dbReference type="EMBL" id="PYAW01000003">
    <property type="protein sequence ID" value="PSL46113.1"/>
    <property type="molecule type" value="Genomic_DNA"/>
</dbReference>
<accession>A0A2P8HIR2</accession>
<comment type="caution">
    <text evidence="2">The sequence shown here is derived from an EMBL/GenBank/DDBJ whole genome shotgun (WGS) entry which is preliminary data.</text>
</comment>
<name>A0A2P8HIR2_CHINA</name>